<sequence length="194" mass="21932">MVKFFCAIVGVAGSSYPVNIDENETVGDLKKAIRDDNSATITCDARELQLFLAKKGDAWMNKEYVASVTLDKERHAKIEDENGRPQPLEHMNETADVVDYFGERFKRKRGEIHVLVVVPEPAQPQTGLWLVSGSIEDALNTKGILSRVYCLAMSRLGYYDPAHRTQNKNAAFWYEDKKLCIHILFKPAESVKIL</sequence>
<keyword evidence="6" id="KW-1185">Reference proteome</keyword>
<dbReference type="EMBL" id="NBNE01010389">
    <property type="protein sequence ID" value="OWY97499.1"/>
    <property type="molecule type" value="Genomic_DNA"/>
</dbReference>
<proteinExistence type="predicted"/>
<evidence type="ECO:0000256" key="2">
    <source>
        <dbReference type="ARBA" id="ARBA00004613"/>
    </source>
</evidence>
<dbReference type="GO" id="GO:0005576">
    <property type="term" value="C:extracellular region"/>
    <property type="evidence" value="ECO:0007669"/>
    <property type="project" value="UniProtKB-SubCell"/>
</dbReference>
<evidence type="ECO:0000259" key="4">
    <source>
        <dbReference type="Pfam" id="PF20147"/>
    </source>
</evidence>
<dbReference type="Pfam" id="PF20147">
    <property type="entry name" value="Crinkler"/>
    <property type="match status" value="1"/>
</dbReference>
<protein>
    <recommendedName>
        <fullName evidence="4">Crinkler effector protein N-terminal domain-containing protein</fullName>
    </recommendedName>
</protein>
<evidence type="ECO:0000256" key="3">
    <source>
        <dbReference type="ARBA" id="ARBA00022525"/>
    </source>
</evidence>
<reference evidence="6" key="1">
    <citation type="submission" date="2017-03" db="EMBL/GenBank/DDBJ databases">
        <title>Phytopthora megakarya and P. palmivora, two closely related causual agents of cacao black pod achieved similar genome size and gene model numbers by different mechanisms.</title>
        <authorList>
            <person name="Ali S."/>
            <person name="Shao J."/>
            <person name="Larry D.J."/>
            <person name="Kronmiller B."/>
            <person name="Shen D."/>
            <person name="Strem M.D."/>
            <person name="Melnick R.L."/>
            <person name="Guiltinan M.J."/>
            <person name="Tyler B.M."/>
            <person name="Meinhardt L.W."/>
            <person name="Bailey B.A."/>
        </authorList>
    </citation>
    <scope>NUCLEOTIDE SEQUENCE [LARGE SCALE GENOMIC DNA]</scope>
    <source>
        <strain evidence="6">zdho120</strain>
    </source>
</reference>
<keyword evidence="3" id="KW-0964">Secreted</keyword>
<evidence type="ECO:0000313" key="6">
    <source>
        <dbReference type="Proteomes" id="UP000198211"/>
    </source>
</evidence>
<dbReference type="InterPro" id="IPR045379">
    <property type="entry name" value="Crinkler_N"/>
</dbReference>
<gene>
    <name evidence="5" type="ORF">PHMEG_00031953</name>
</gene>
<comment type="subcellular location">
    <subcellularLocation>
        <location evidence="1">Host cell</location>
    </subcellularLocation>
    <subcellularLocation>
        <location evidence="2">Secreted</location>
    </subcellularLocation>
</comment>
<dbReference type="OrthoDB" id="92405at2759"/>
<evidence type="ECO:0000313" key="5">
    <source>
        <dbReference type="EMBL" id="OWY97499.1"/>
    </source>
</evidence>
<evidence type="ECO:0000256" key="1">
    <source>
        <dbReference type="ARBA" id="ARBA00004340"/>
    </source>
</evidence>
<organism evidence="5 6">
    <name type="scientific">Phytophthora megakarya</name>
    <dbReference type="NCBI Taxonomy" id="4795"/>
    <lineage>
        <taxon>Eukaryota</taxon>
        <taxon>Sar</taxon>
        <taxon>Stramenopiles</taxon>
        <taxon>Oomycota</taxon>
        <taxon>Peronosporomycetes</taxon>
        <taxon>Peronosporales</taxon>
        <taxon>Peronosporaceae</taxon>
        <taxon>Phytophthora</taxon>
    </lineage>
</organism>
<dbReference type="Proteomes" id="UP000198211">
    <property type="component" value="Unassembled WGS sequence"/>
</dbReference>
<dbReference type="AlphaFoldDB" id="A0A225UZB9"/>
<dbReference type="GO" id="GO:0043657">
    <property type="term" value="C:host cell"/>
    <property type="evidence" value="ECO:0007669"/>
    <property type="project" value="UniProtKB-SubCell"/>
</dbReference>
<accession>A0A225UZB9</accession>
<name>A0A225UZB9_9STRA</name>
<feature type="domain" description="Crinkler effector protein N-terminal" evidence="4">
    <location>
        <begin position="2"/>
        <end position="117"/>
    </location>
</feature>
<comment type="caution">
    <text evidence="5">The sequence shown here is derived from an EMBL/GenBank/DDBJ whole genome shotgun (WGS) entry which is preliminary data.</text>
</comment>